<keyword evidence="3 5" id="KW-0810">Translation regulation</keyword>
<dbReference type="AlphaFoldDB" id="A0A7X1B5I8"/>
<keyword evidence="4 5" id="KW-0694">RNA-binding</keyword>
<dbReference type="GO" id="GO:0006402">
    <property type="term" value="P:mRNA catabolic process"/>
    <property type="evidence" value="ECO:0007669"/>
    <property type="project" value="InterPro"/>
</dbReference>
<gene>
    <name evidence="5 7" type="primary">csrA</name>
    <name evidence="7" type="ORF">H5P27_08270</name>
</gene>
<evidence type="ECO:0000256" key="5">
    <source>
        <dbReference type="HAMAP-Rule" id="MF_00167"/>
    </source>
</evidence>
<dbReference type="Pfam" id="PF02599">
    <property type="entry name" value="CsrA"/>
    <property type="match status" value="1"/>
</dbReference>
<evidence type="ECO:0000256" key="6">
    <source>
        <dbReference type="SAM" id="MobiDB-lite"/>
    </source>
</evidence>
<keyword evidence="5" id="KW-1005">Bacterial flagellum biogenesis</keyword>
<evidence type="ECO:0000256" key="2">
    <source>
        <dbReference type="ARBA" id="ARBA00022491"/>
    </source>
</evidence>
<feature type="region of interest" description="Disordered" evidence="6">
    <location>
        <begin position="62"/>
        <end position="101"/>
    </location>
</feature>
<proteinExistence type="inferred from homology"/>
<dbReference type="Gene3D" id="2.60.40.4380">
    <property type="entry name" value="Translational regulator CsrA"/>
    <property type="match status" value="1"/>
</dbReference>
<dbReference type="EMBL" id="JACHVC010000007">
    <property type="protein sequence ID" value="MBC2606038.1"/>
    <property type="molecule type" value="Genomic_DNA"/>
</dbReference>
<accession>A0A7X1B5I8</accession>
<name>A0A7X1B5I8_9BACT</name>
<dbReference type="HAMAP" id="MF_00167">
    <property type="entry name" value="CsrA"/>
    <property type="match status" value="1"/>
</dbReference>
<dbReference type="InterPro" id="IPR036107">
    <property type="entry name" value="CsrA_sf"/>
</dbReference>
<comment type="function">
    <text evidence="5">A translational regulator that binds mRNA to regulate translation initiation and/or mRNA stability. Usually binds in the 5'-UTR at or near the Shine-Dalgarno sequence preventing ribosome-binding, thus repressing translation. Its main target seems to be the major flagellin gene, while its function is anatagonized by FliW.</text>
</comment>
<dbReference type="GO" id="GO:0048027">
    <property type="term" value="F:mRNA 5'-UTR binding"/>
    <property type="evidence" value="ECO:0007669"/>
    <property type="project" value="UniProtKB-UniRule"/>
</dbReference>
<dbReference type="InterPro" id="IPR003751">
    <property type="entry name" value="CsrA"/>
</dbReference>
<dbReference type="GO" id="GO:1902208">
    <property type="term" value="P:regulation of bacterial-type flagellum assembly"/>
    <property type="evidence" value="ECO:0007669"/>
    <property type="project" value="UniProtKB-UniRule"/>
</dbReference>
<feature type="compositionally biased region" description="Low complexity" evidence="6">
    <location>
        <begin position="62"/>
        <end position="86"/>
    </location>
</feature>
<dbReference type="FunFam" id="2.60.40.4380:FF:000002">
    <property type="entry name" value="Translational regulator CsrA"/>
    <property type="match status" value="1"/>
</dbReference>
<evidence type="ECO:0000256" key="3">
    <source>
        <dbReference type="ARBA" id="ARBA00022845"/>
    </source>
</evidence>
<dbReference type="GO" id="GO:0005829">
    <property type="term" value="C:cytosol"/>
    <property type="evidence" value="ECO:0007669"/>
    <property type="project" value="TreeGrafter"/>
</dbReference>
<comment type="similarity">
    <text evidence="5">Belongs to the CsrA/RsmA family.</text>
</comment>
<protein>
    <recommendedName>
        <fullName evidence="5">Translational regulator CsrA</fullName>
    </recommendedName>
</protein>
<dbReference type="GO" id="GO:0006109">
    <property type="term" value="P:regulation of carbohydrate metabolic process"/>
    <property type="evidence" value="ECO:0007669"/>
    <property type="project" value="InterPro"/>
</dbReference>
<evidence type="ECO:0000256" key="1">
    <source>
        <dbReference type="ARBA" id="ARBA00022490"/>
    </source>
</evidence>
<dbReference type="PANTHER" id="PTHR34984">
    <property type="entry name" value="CARBON STORAGE REGULATOR"/>
    <property type="match status" value="1"/>
</dbReference>
<dbReference type="Proteomes" id="UP000526501">
    <property type="component" value="Unassembled WGS sequence"/>
</dbReference>
<dbReference type="NCBIfam" id="TIGR00202">
    <property type="entry name" value="csrA"/>
    <property type="match status" value="1"/>
</dbReference>
<evidence type="ECO:0000313" key="7">
    <source>
        <dbReference type="EMBL" id="MBC2606038.1"/>
    </source>
</evidence>
<reference evidence="7 8" key="1">
    <citation type="submission" date="2020-07" db="EMBL/GenBank/DDBJ databases">
        <authorList>
            <person name="Feng X."/>
        </authorList>
    </citation>
    <scope>NUCLEOTIDE SEQUENCE [LARGE SCALE GENOMIC DNA]</scope>
    <source>
        <strain evidence="7 8">JCM23202</strain>
    </source>
</reference>
<comment type="subcellular location">
    <subcellularLocation>
        <location evidence="5">Cytoplasm</location>
    </subcellularLocation>
</comment>
<evidence type="ECO:0000313" key="8">
    <source>
        <dbReference type="Proteomes" id="UP000526501"/>
    </source>
</evidence>
<sequence>MLILSRKVNEAIVIADNIEIRITRIDGDTVKIGIDAPRSIPVVRKELFEEMQKANKEAIAMPAAAKGDGPAAKPKLSGLAKSLASKKQSKETAAGSHNQGA</sequence>
<dbReference type="GO" id="GO:0044781">
    <property type="term" value="P:bacterial-type flagellum organization"/>
    <property type="evidence" value="ECO:0007669"/>
    <property type="project" value="UniProtKB-KW"/>
</dbReference>
<keyword evidence="2 5" id="KW-0678">Repressor</keyword>
<dbReference type="SUPFAM" id="SSF117130">
    <property type="entry name" value="CsrA-like"/>
    <property type="match status" value="1"/>
</dbReference>
<dbReference type="NCBIfam" id="NF002469">
    <property type="entry name" value="PRK01712.1"/>
    <property type="match status" value="1"/>
</dbReference>
<dbReference type="PANTHER" id="PTHR34984:SF1">
    <property type="entry name" value="CARBON STORAGE REGULATOR"/>
    <property type="match status" value="1"/>
</dbReference>
<dbReference type="GO" id="GO:0045947">
    <property type="term" value="P:negative regulation of translational initiation"/>
    <property type="evidence" value="ECO:0007669"/>
    <property type="project" value="UniProtKB-UniRule"/>
</dbReference>
<comment type="caution">
    <text evidence="7">The sequence shown here is derived from an EMBL/GenBank/DDBJ whole genome shotgun (WGS) entry which is preliminary data.</text>
</comment>
<keyword evidence="8" id="KW-1185">Reference proteome</keyword>
<organism evidence="7 8">
    <name type="scientific">Pelagicoccus albus</name>
    <dbReference type="NCBI Taxonomy" id="415222"/>
    <lineage>
        <taxon>Bacteria</taxon>
        <taxon>Pseudomonadati</taxon>
        <taxon>Verrucomicrobiota</taxon>
        <taxon>Opitutia</taxon>
        <taxon>Puniceicoccales</taxon>
        <taxon>Pelagicoccaceae</taxon>
        <taxon>Pelagicoccus</taxon>
    </lineage>
</organism>
<keyword evidence="1 5" id="KW-0963">Cytoplasm</keyword>
<evidence type="ECO:0000256" key="4">
    <source>
        <dbReference type="ARBA" id="ARBA00022884"/>
    </source>
</evidence>
<dbReference type="RefSeq" id="WP_185659922.1">
    <property type="nucleotide sequence ID" value="NZ_CAWPOO010000007.1"/>
</dbReference>
<comment type="subunit">
    <text evidence="5">Homodimer; the beta-strands of each monomer intercalate to form a hydrophobic core, while the alpha-helices form wings that extend away from the core.</text>
</comment>